<dbReference type="InterPro" id="IPR009003">
    <property type="entry name" value="Peptidase_S1_PA"/>
</dbReference>
<dbReference type="STRING" id="188477.A0A433THL0"/>
<dbReference type="Gene3D" id="2.40.10.10">
    <property type="entry name" value="Trypsin-like serine proteases"/>
    <property type="match status" value="1"/>
</dbReference>
<dbReference type="InterPro" id="IPR043504">
    <property type="entry name" value="Peptidase_S1_PA_chymotrypsin"/>
</dbReference>
<evidence type="ECO:0000256" key="2">
    <source>
        <dbReference type="ARBA" id="ARBA00024195"/>
    </source>
</evidence>
<evidence type="ECO:0000313" key="7">
    <source>
        <dbReference type="Proteomes" id="UP000271974"/>
    </source>
</evidence>
<dbReference type="PANTHER" id="PTHR24252:SF7">
    <property type="entry name" value="HYALIN"/>
    <property type="match status" value="1"/>
</dbReference>
<proteinExistence type="inferred from homology"/>
<evidence type="ECO:0000259" key="5">
    <source>
        <dbReference type="PROSITE" id="PS50240"/>
    </source>
</evidence>
<evidence type="ECO:0000313" key="6">
    <source>
        <dbReference type="EMBL" id="RUS81082.1"/>
    </source>
</evidence>
<feature type="domain" description="Peptidase S1" evidence="5">
    <location>
        <begin position="54"/>
        <end position="288"/>
    </location>
</feature>
<keyword evidence="7" id="KW-1185">Reference proteome</keyword>
<dbReference type="PROSITE" id="PS00135">
    <property type="entry name" value="TRYPSIN_SER"/>
    <property type="match status" value="1"/>
</dbReference>
<comment type="caution">
    <text evidence="6">The sequence shown here is derived from an EMBL/GenBank/DDBJ whole genome shotgun (WGS) entry which is preliminary data.</text>
</comment>
<accession>A0A433THL0</accession>
<organism evidence="6 7">
    <name type="scientific">Elysia chlorotica</name>
    <name type="common">Eastern emerald elysia</name>
    <name type="synonym">Sea slug</name>
    <dbReference type="NCBI Taxonomy" id="188477"/>
    <lineage>
        <taxon>Eukaryota</taxon>
        <taxon>Metazoa</taxon>
        <taxon>Spiralia</taxon>
        <taxon>Lophotrochozoa</taxon>
        <taxon>Mollusca</taxon>
        <taxon>Gastropoda</taxon>
        <taxon>Heterobranchia</taxon>
        <taxon>Euthyneura</taxon>
        <taxon>Panpulmonata</taxon>
        <taxon>Sacoglossa</taxon>
        <taxon>Placobranchoidea</taxon>
        <taxon>Plakobranchidae</taxon>
        <taxon>Elysia</taxon>
    </lineage>
</organism>
<dbReference type="InterPro" id="IPR018114">
    <property type="entry name" value="TRYPSIN_HIS"/>
</dbReference>
<evidence type="ECO:0000256" key="3">
    <source>
        <dbReference type="RuleBase" id="RU363034"/>
    </source>
</evidence>
<protein>
    <recommendedName>
        <fullName evidence="5">Peptidase S1 domain-containing protein</fullName>
    </recommendedName>
</protein>
<dbReference type="FunFam" id="2.40.10.10:FF:000002">
    <property type="entry name" value="Transmembrane protease serine"/>
    <property type="match status" value="1"/>
</dbReference>
<feature type="chain" id="PRO_5019009416" description="Peptidase S1 domain-containing protein" evidence="4">
    <location>
        <begin position="21"/>
        <end position="288"/>
    </location>
</feature>
<evidence type="ECO:0000256" key="1">
    <source>
        <dbReference type="ARBA" id="ARBA00023157"/>
    </source>
</evidence>
<keyword evidence="1" id="KW-1015">Disulfide bond</keyword>
<dbReference type="InterPro" id="IPR001254">
    <property type="entry name" value="Trypsin_dom"/>
</dbReference>
<dbReference type="GO" id="GO:0006508">
    <property type="term" value="P:proteolysis"/>
    <property type="evidence" value="ECO:0007669"/>
    <property type="project" value="UniProtKB-KW"/>
</dbReference>
<keyword evidence="4" id="KW-0732">Signal</keyword>
<dbReference type="SMART" id="SM00020">
    <property type="entry name" value="Tryp_SPc"/>
    <property type="match status" value="1"/>
</dbReference>
<reference evidence="6 7" key="1">
    <citation type="submission" date="2019-01" db="EMBL/GenBank/DDBJ databases">
        <title>A draft genome assembly of the solar-powered sea slug Elysia chlorotica.</title>
        <authorList>
            <person name="Cai H."/>
            <person name="Li Q."/>
            <person name="Fang X."/>
            <person name="Li J."/>
            <person name="Curtis N.E."/>
            <person name="Altenburger A."/>
            <person name="Shibata T."/>
            <person name="Feng M."/>
            <person name="Maeda T."/>
            <person name="Schwartz J.A."/>
            <person name="Shigenobu S."/>
            <person name="Lundholm N."/>
            <person name="Nishiyama T."/>
            <person name="Yang H."/>
            <person name="Hasebe M."/>
            <person name="Li S."/>
            <person name="Pierce S.K."/>
            <person name="Wang J."/>
        </authorList>
    </citation>
    <scope>NUCLEOTIDE SEQUENCE [LARGE SCALE GENOMIC DNA]</scope>
    <source>
        <strain evidence="6">EC2010</strain>
        <tissue evidence="6">Whole organism of an adult</tissue>
    </source>
</reference>
<sequence>MIKMFWTGLLCFGFLALCAAAPNKRAVIDAAGCGMRPLLSDNGASEMTATQARIVGGIEAVPYTWPSICSFMTDTGYHICGSTLVKNKAGVFYLVTAAHCVSQRRASRYLARCGMHGMATANPDSVLLTFSDMVLHPQYSDMTFENDIAIFTLVNQPNTNDFVQPACIADQPYYGGEGSIVAGWGTLSYGGEMASTLKQVYKPIKPDATCAIRYPGEFEPANMMCAGEPEGGVDACQGDSGGPLYTYRNGKWYLTGVVSWGYGCAAPRNPGVYADVYNLRTWIDTIIN</sequence>
<dbReference type="SUPFAM" id="SSF50494">
    <property type="entry name" value="Trypsin-like serine proteases"/>
    <property type="match status" value="1"/>
</dbReference>
<dbReference type="Pfam" id="PF00089">
    <property type="entry name" value="Trypsin"/>
    <property type="match status" value="1"/>
</dbReference>
<dbReference type="InterPro" id="IPR033116">
    <property type="entry name" value="TRYPSIN_SER"/>
</dbReference>
<dbReference type="PROSITE" id="PS50240">
    <property type="entry name" value="TRYPSIN_DOM"/>
    <property type="match status" value="1"/>
</dbReference>
<dbReference type="CDD" id="cd00190">
    <property type="entry name" value="Tryp_SPc"/>
    <property type="match status" value="1"/>
</dbReference>
<dbReference type="GO" id="GO:0004252">
    <property type="term" value="F:serine-type endopeptidase activity"/>
    <property type="evidence" value="ECO:0007669"/>
    <property type="project" value="InterPro"/>
</dbReference>
<keyword evidence="3" id="KW-0378">Hydrolase</keyword>
<evidence type="ECO:0000256" key="4">
    <source>
        <dbReference type="SAM" id="SignalP"/>
    </source>
</evidence>
<feature type="signal peptide" evidence="4">
    <location>
        <begin position="1"/>
        <end position="20"/>
    </location>
</feature>
<dbReference type="Proteomes" id="UP000271974">
    <property type="component" value="Unassembled WGS sequence"/>
</dbReference>
<keyword evidence="3" id="KW-0720">Serine protease</keyword>
<dbReference type="EMBL" id="RQTK01000356">
    <property type="protein sequence ID" value="RUS81082.1"/>
    <property type="molecule type" value="Genomic_DNA"/>
</dbReference>
<dbReference type="OrthoDB" id="9425590at2759"/>
<gene>
    <name evidence="6" type="ORF">EGW08_011168</name>
</gene>
<dbReference type="PROSITE" id="PS00134">
    <property type="entry name" value="TRYPSIN_HIS"/>
    <property type="match status" value="1"/>
</dbReference>
<dbReference type="AlphaFoldDB" id="A0A433THL0"/>
<dbReference type="InterPro" id="IPR001314">
    <property type="entry name" value="Peptidase_S1A"/>
</dbReference>
<name>A0A433THL0_ELYCH</name>
<keyword evidence="3" id="KW-0645">Protease</keyword>
<dbReference type="PRINTS" id="PR00722">
    <property type="entry name" value="CHYMOTRYPSIN"/>
</dbReference>
<comment type="similarity">
    <text evidence="2">Belongs to the peptidase S1 family. CLIP subfamily.</text>
</comment>
<dbReference type="PANTHER" id="PTHR24252">
    <property type="entry name" value="ACROSIN-RELATED"/>
    <property type="match status" value="1"/>
</dbReference>
<dbReference type="FunFam" id="2.40.10.10:FF:000068">
    <property type="entry name" value="transmembrane protease serine 2"/>
    <property type="match status" value="1"/>
</dbReference>